<sequence length="361" mass="40664">MIPDTVMFSIDTFIRPHLLSLKPYSSARDEFEGEASVYLDANENNLGSLAGGTDYNRYPDPYQKEIKQKLSKLKGVRPEQIFIGNGSDEAIDLLIRLVCAPGQDEVLLLPPTYGMYEVSANIHNVGIQRVPLDERFQPVFDKIAEKQTEKTKILFLCSPNNPTGNILEPETVEKLIREFKGLVVVDEAYIDFTETPSWSTRLDEFPNLVVLQTLSKAWGMAGLRLGMAFASPEIISYLNKIKPPYNINAVTQELVSAALDKTAQLHDMLQVIVQERERLVQVFAELPLIQKVYPSDANFVLVQVPDANELYAYLLERGVVVRNRTTQPGCFNCLRITIGTPKENDHLLESLQVYSEQKSVV</sequence>
<comment type="caution">
    <text evidence="14">The sequence shown here is derived from an EMBL/GenBank/DDBJ whole genome shotgun (WGS) entry which is preliminary data.</text>
</comment>
<dbReference type="EC" id="2.6.1.9" evidence="12"/>
<gene>
    <name evidence="12 14" type="primary">hisC</name>
    <name evidence="14" type="ORF">ACFQHR_20290</name>
</gene>
<evidence type="ECO:0000256" key="8">
    <source>
        <dbReference type="ARBA" id="ARBA00022679"/>
    </source>
</evidence>
<dbReference type="PANTHER" id="PTHR42885">
    <property type="entry name" value="HISTIDINOL-PHOSPHATE AMINOTRANSFERASE-RELATED"/>
    <property type="match status" value="1"/>
</dbReference>
<dbReference type="InterPro" id="IPR015424">
    <property type="entry name" value="PyrdxlP-dep_Trfase"/>
</dbReference>
<evidence type="ECO:0000256" key="11">
    <source>
        <dbReference type="ARBA" id="ARBA00047481"/>
    </source>
</evidence>
<dbReference type="Proteomes" id="UP001596405">
    <property type="component" value="Unassembled WGS sequence"/>
</dbReference>
<dbReference type="InterPro" id="IPR005861">
    <property type="entry name" value="HisP_aminotrans"/>
</dbReference>
<proteinExistence type="inferred from homology"/>
<feature type="domain" description="Aminotransferase class I/classII large" evidence="13">
    <location>
        <begin position="50"/>
        <end position="351"/>
    </location>
</feature>
<evidence type="ECO:0000256" key="2">
    <source>
        <dbReference type="ARBA" id="ARBA00005011"/>
    </source>
</evidence>
<dbReference type="Pfam" id="PF00155">
    <property type="entry name" value="Aminotran_1_2"/>
    <property type="match status" value="1"/>
</dbReference>
<comment type="pathway">
    <text evidence="2 12">Amino-acid biosynthesis; L-histidine biosynthesis; L-histidine from 5-phospho-alpha-D-ribose 1-diphosphate: step 7/9.</text>
</comment>
<keyword evidence="15" id="KW-1185">Reference proteome</keyword>
<comment type="catalytic activity">
    <reaction evidence="11 12">
        <text>L-histidinol phosphate + 2-oxoglutarate = 3-(imidazol-4-yl)-2-oxopropyl phosphate + L-glutamate</text>
        <dbReference type="Rhea" id="RHEA:23744"/>
        <dbReference type="ChEBI" id="CHEBI:16810"/>
        <dbReference type="ChEBI" id="CHEBI:29985"/>
        <dbReference type="ChEBI" id="CHEBI:57766"/>
        <dbReference type="ChEBI" id="CHEBI:57980"/>
        <dbReference type="EC" id="2.6.1.9"/>
    </reaction>
</comment>
<evidence type="ECO:0000256" key="6">
    <source>
        <dbReference type="ARBA" id="ARBA00022576"/>
    </source>
</evidence>
<dbReference type="EMBL" id="JBHSYQ010000016">
    <property type="protein sequence ID" value="MFC6999985.1"/>
    <property type="molecule type" value="Genomic_DNA"/>
</dbReference>
<dbReference type="InterPro" id="IPR015421">
    <property type="entry name" value="PyrdxlP-dep_Trfase_major"/>
</dbReference>
<evidence type="ECO:0000259" key="13">
    <source>
        <dbReference type="Pfam" id="PF00155"/>
    </source>
</evidence>
<dbReference type="RefSeq" id="WP_317039546.1">
    <property type="nucleotide sequence ID" value="NZ_LRML01000008.1"/>
</dbReference>
<dbReference type="PROSITE" id="PS00599">
    <property type="entry name" value="AA_TRANSFER_CLASS_2"/>
    <property type="match status" value="1"/>
</dbReference>
<dbReference type="InterPro" id="IPR004839">
    <property type="entry name" value="Aminotransferase_I/II_large"/>
</dbReference>
<comment type="cofactor">
    <cofactor evidence="1 12">
        <name>pyridoxal 5'-phosphate</name>
        <dbReference type="ChEBI" id="CHEBI:597326"/>
    </cofactor>
</comment>
<keyword evidence="6 12" id="KW-0032">Aminotransferase</keyword>
<evidence type="ECO:0000313" key="14">
    <source>
        <dbReference type="EMBL" id="MFC6999985.1"/>
    </source>
</evidence>
<dbReference type="NCBIfam" id="TIGR01141">
    <property type="entry name" value="hisC"/>
    <property type="match status" value="1"/>
</dbReference>
<dbReference type="Gene3D" id="3.40.640.10">
    <property type="entry name" value="Type I PLP-dependent aspartate aminotransferase-like (Major domain)"/>
    <property type="match status" value="1"/>
</dbReference>
<evidence type="ECO:0000256" key="3">
    <source>
        <dbReference type="ARBA" id="ARBA00005189"/>
    </source>
</evidence>
<keyword evidence="8 12" id="KW-0808">Transferase</keyword>
<dbReference type="GO" id="GO:0004400">
    <property type="term" value="F:histidinol-phosphate transaminase activity"/>
    <property type="evidence" value="ECO:0007669"/>
    <property type="project" value="UniProtKB-EC"/>
</dbReference>
<comment type="pathway">
    <text evidence="3">Lipid metabolism.</text>
</comment>
<organism evidence="14 15">
    <name type="scientific">Rufibacter roseus</name>
    <dbReference type="NCBI Taxonomy" id="1567108"/>
    <lineage>
        <taxon>Bacteria</taxon>
        <taxon>Pseudomonadati</taxon>
        <taxon>Bacteroidota</taxon>
        <taxon>Cytophagia</taxon>
        <taxon>Cytophagales</taxon>
        <taxon>Hymenobacteraceae</taxon>
        <taxon>Rufibacter</taxon>
    </lineage>
</organism>
<evidence type="ECO:0000256" key="10">
    <source>
        <dbReference type="ARBA" id="ARBA00023102"/>
    </source>
</evidence>
<evidence type="ECO:0000256" key="12">
    <source>
        <dbReference type="HAMAP-Rule" id="MF_01023"/>
    </source>
</evidence>
<dbReference type="Gene3D" id="3.90.1150.10">
    <property type="entry name" value="Aspartate Aminotransferase, domain 1"/>
    <property type="match status" value="1"/>
</dbReference>
<evidence type="ECO:0000313" key="15">
    <source>
        <dbReference type="Proteomes" id="UP001596405"/>
    </source>
</evidence>
<evidence type="ECO:0000256" key="7">
    <source>
        <dbReference type="ARBA" id="ARBA00022605"/>
    </source>
</evidence>
<evidence type="ECO:0000256" key="5">
    <source>
        <dbReference type="ARBA" id="ARBA00011738"/>
    </source>
</evidence>
<comment type="similarity">
    <text evidence="4 12">Belongs to the class-II pyridoxal-phosphate-dependent aminotransferase family. Histidinol-phosphate aminotransferase subfamily.</text>
</comment>
<keyword evidence="7 12" id="KW-0028">Amino-acid biosynthesis</keyword>
<dbReference type="InterPro" id="IPR015422">
    <property type="entry name" value="PyrdxlP-dep_Trfase_small"/>
</dbReference>
<dbReference type="SUPFAM" id="SSF53383">
    <property type="entry name" value="PLP-dependent transferases"/>
    <property type="match status" value="1"/>
</dbReference>
<reference evidence="15" key="1">
    <citation type="journal article" date="2019" name="Int. J. Syst. Evol. Microbiol.">
        <title>The Global Catalogue of Microorganisms (GCM) 10K type strain sequencing project: providing services to taxonomists for standard genome sequencing and annotation.</title>
        <authorList>
            <consortium name="The Broad Institute Genomics Platform"/>
            <consortium name="The Broad Institute Genome Sequencing Center for Infectious Disease"/>
            <person name="Wu L."/>
            <person name="Ma J."/>
        </authorList>
    </citation>
    <scope>NUCLEOTIDE SEQUENCE [LARGE SCALE GENOMIC DNA]</scope>
    <source>
        <strain evidence="15">CGMCC 4.7393</strain>
    </source>
</reference>
<dbReference type="PANTHER" id="PTHR42885:SF2">
    <property type="entry name" value="HISTIDINOL-PHOSPHATE AMINOTRANSFERASE"/>
    <property type="match status" value="1"/>
</dbReference>
<evidence type="ECO:0000256" key="4">
    <source>
        <dbReference type="ARBA" id="ARBA00007970"/>
    </source>
</evidence>
<protein>
    <recommendedName>
        <fullName evidence="12">Histidinol-phosphate aminotransferase</fullName>
        <ecNumber evidence="12">2.6.1.9</ecNumber>
    </recommendedName>
    <alternativeName>
        <fullName evidence="12">Imidazole acetol-phosphate transaminase</fullName>
    </alternativeName>
</protein>
<feature type="modified residue" description="N6-(pyridoxal phosphate)lysine" evidence="12">
    <location>
        <position position="216"/>
    </location>
</feature>
<keyword evidence="9 12" id="KW-0663">Pyridoxal phosphate</keyword>
<dbReference type="InterPro" id="IPR001917">
    <property type="entry name" value="Aminotrans_II_pyridoxalP_BS"/>
</dbReference>
<comment type="subunit">
    <text evidence="5 12">Homodimer.</text>
</comment>
<name>A0ABW2DQK5_9BACT</name>
<dbReference type="CDD" id="cd00609">
    <property type="entry name" value="AAT_like"/>
    <property type="match status" value="1"/>
</dbReference>
<keyword evidence="10 12" id="KW-0368">Histidine biosynthesis</keyword>
<evidence type="ECO:0000256" key="1">
    <source>
        <dbReference type="ARBA" id="ARBA00001933"/>
    </source>
</evidence>
<dbReference type="HAMAP" id="MF_01023">
    <property type="entry name" value="HisC_aminotrans_2"/>
    <property type="match status" value="1"/>
</dbReference>
<evidence type="ECO:0000256" key="9">
    <source>
        <dbReference type="ARBA" id="ARBA00022898"/>
    </source>
</evidence>
<accession>A0ABW2DQK5</accession>